<gene>
    <name evidence="2" type="ORF">CPB83DRAFT_887074</name>
</gene>
<accession>A0A9P6E6F8</accession>
<name>A0A9P6E6F8_9AGAR</name>
<evidence type="ECO:0000313" key="2">
    <source>
        <dbReference type="EMBL" id="KAF9523239.1"/>
    </source>
</evidence>
<dbReference type="AlphaFoldDB" id="A0A9P6E6F8"/>
<keyword evidence="1" id="KW-0812">Transmembrane</keyword>
<reference evidence="2" key="1">
    <citation type="submission" date="2020-11" db="EMBL/GenBank/DDBJ databases">
        <authorList>
            <consortium name="DOE Joint Genome Institute"/>
            <person name="Ahrendt S."/>
            <person name="Riley R."/>
            <person name="Andreopoulos W."/>
            <person name="Labutti K."/>
            <person name="Pangilinan J."/>
            <person name="Ruiz-Duenas F.J."/>
            <person name="Barrasa J.M."/>
            <person name="Sanchez-Garcia M."/>
            <person name="Camarero S."/>
            <person name="Miyauchi S."/>
            <person name="Serrano A."/>
            <person name="Linde D."/>
            <person name="Babiker R."/>
            <person name="Drula E."/>
            <person name="Ayuso-Fernandez I."/>
            <person name="Pacheco R."/>
            <person name="Padilla G."/>
            <person name="Ferreira P."/>
            <person name="Barriuso J."/>
            <person name="Kellner H."/>
            <person name="Castanera R."/>
            <person name="Alfaro M."/>
            <person name="Ramirez L."/>
            <person name="Pisabarro A.G."/>
            <person name="Kuo A."/>
            <person name="Tritt A."/>
            <person name="Lipzen A."/>
            <person name="He G."/>
            <person name="Yan M."/>
            <person name="Ng V."/>
            <person name="Cullen D."/>
            <person name="Martin F."/>
            <person name="Rosso M.-N."/>
            <person name="Henrissat B."/>
            <person name="Hibbett D."/>
            <person name="Martinez A.T."/>
            <person name="Grigoriev I.V."/>
        </authorList>
    </citation>
    <scope>NUCLEOTIDE SEQUENCE</scope>
    <source>
        <strain evidence="2">CBS 506.95</strain>
    </source>
</reference>
<proteinExistence type="predicted"/>
<comment type="caution">
    <text evidence="2">The sequence shown here is derived from an EMBL/GenBank/DDBJ whole genome shotgun (WGS) entry which is preliminary data.</text>
</comment>
<organism evidence="2 3">
    <name type="scientific">Crepidotus variabilis</name>
    <dbReference type="NCBI Taxonomy" id="179855"/>
    <lineage>
        <taxon>Eukaryota</taxon>
        <taxon>Fungi</taxon>
        <taxon>Dikarya</taxon>
        <taxon>Basidiomycota</taxon>
        <taxon>Agaricomycotina</taxon>
        <taxon>Agaricomycetes</taxon>
        <taxon>Agaricomycetidae</taxon>
        <taxon>Agaricales</taxon>
        <taxon>Agaricineae</taxon>
        <taxon>Crepidotaceae</taxon>
        <taxon>Crepidotus</taxon>
    </lineage>
</organism>
<dbReference type="EMBL" id="MU157922">
    <property type="protein sequence ID" value="KAF9523239.1"/>
    <property type="molecule type" value="Genomic_DNA"/>
</dbReference>
<dbReference type="Proteomes" id="UP000807306">
    <property type="component" value="Unassembled WGS sequence"/>
</dbReference>
<keyword evidence="1" id="KW-0472">Membrane</keyword>
<evidence type="ECO:0008006" key="4">
    <source>
        <dbReference type="Google" id="ProtNLM"/>
    </source>
</evidence>
<evidence type="ECO:0000256" key="1">
    <source>
        <dbReference type="SAM" id="Phobius"/>
    </source>
</evidence>
<feature type="transmembrane region" description="Helical" evidence="1">
    <location>
        <begin position="366"/>
        <end position="386"/>
    </location>
</feature>
<keyword evidence="3" id="KW-1185">Reference proteome</keyword>
<sequence length="387" mass="45013">MTFLTLTVDNSLMSSLSPKDLVSLSRTSRDLRDRVNAYMRRASNIENFLEKYFTPSEVESFRHLQSRTQMIISGSTALQFFERVEYPSSDLDVYVDHDLKKEIVAWLLRIGYAFEPRRNMTLAEELKFPPIPCDDPGYIGRGVANVFNFHKFNPDRKIQLITTSNCSPLDTVLNYHSTCIMNIITHKKAYAFYPKATFNDRRSLKYSTSGTNQEEARQKYADRGWTMVDHLTAGELANQNSEFTTTARYAGDSFCWTVDLLPEIALPDALVEINSWEFCCGSSYPSMRTWSLTRDKLCFRYLIADQKTYDFIKLSLCYMSADEQHDFQILELMRARRVQANIVEPDTWYTMARALFQNIFIFEGCWTPFTLFVVFFLLSILLTKLYI</sequence>
<evidence type="ECO:0000313" key="3">
    <source>
        <dbReference type="Proteomes" id="UP000807306"/>
    </source>
</evidence>
<keyword evidence="1" id="KW-1133">Transmembrane helix</keyword>
<protein>
    <recommendedName>
        <fullName evidence="4">F-box domain-containing protein</fullName>
    </recommendedName>
</protein>
<dbReference type="OrthoDB" id="3041043at2759"/>